<dbReference type="Proteomes" id="UP001066276">
    <property type="component" value="Chromosome 4_2"/>
</dbReference>
<dbReference type="EMBL" id="JANPWB010000008">
    <property type="protein sequence ID" value="KAJ1165531.1"/>
    <property type="molecule type" value="Genomic_DNA"/>
</dbReference>
<gene>
    <name evidence="1" type="ORF">NDU88_005957</name>
</gene>
<protein>
    <submittedName>
        <fullName evidence="1">Uncharacterized protein</fullName>
    </submittedName>
</protein>
<keyword evidence="2" id="KW-1185">Reference proteome</keyword>
<evidence type="ECO:0000313" key="2">
    <source>
        <dbReference type="Proteomes" id="UP001066276"/>
    </source>
</evidence>
<evidence type="ECO:0000313" key="1">
    <source>
        <dbReference type="EMBL" id="KAJ1165531.1"/>
    </source>
</evidence>
<dbReference type="AlphaFoldDB" id="A0AAV7SNC9"/>
<proteinExistence type="predicted"/>
<organism evidence="1 2">
    <name type="scientific">Pleurodeles waltl</name>
    <name type="common">Iberian ribbed newt</name>
    <dbReference type="NCBI Taxonomy" id="8319"/>
    <lineage>
        <taxon>Eukaryota</taxon>
        <taxon>Metazoa</taxon>
        <taxon>Chordata</taxon>
        <taxon>Craniata</taxon>
        <taxon>Vertebrata</taxon>
        <taxon>Euteleostomi</taxon>
        <taxon>Amphibia</taxon>
        <taxon>Batrachia</taxon>
        <taxon>Caudata</taxon>
        <taxon>Salamandroidea</taxon>
        <taxon>Salamandridae</taxon>
        <taxon>Pleurodelinae</taxon>
        <taxon>Pleurodeles</taxon>
    </lineage>
</organism>
<name>A0AAV7SNC9_PLEWA</name>
<comment type="caution">
    <text evidence="1">The sequence shown here is derived from an EMBL/GenBank/DDBJ whole genome shotgun (WGS) entry which is preliminary data.</text>
</comment>
<reference evidence="1" key="1">
    <citation type="journal article" date="2022" name="bioRxiv">
        <title>Sequencing and chromosome-scale assembly of the giantPleurodeles waltlgenome.</title>
        <authorList>
            <person name="Brown T."/>
            <person name="Elewa A."/>
            <person name="Iarovenko S."/>
            <person name="Subramanian E."/>
            <person name="Araus A.J."/>
            <person name="Petzold A."/>
            <person name="Susuki M."/>
            <person name="Suzuki K.-i.T."/>
            <person name="Hayashi T."/>
            <person name="Toyoda A."/>
            <person name="Oliveira C."/>
            <person name="Osipova E."/>
            <person name="Leigh N.D."/>
            <person name="Simon A."/>
            <person name="Yun M.H."/>
        </authorList>
    </citation>
    <scope>NUCLEOTIDE SEQUENCE</scope>
    <source>
        <strain evidence="1">20211129_DDA</strain>
        <tissue evidence="1">Liver</tissue>
    </source>
</reference>
<sequence length="146" mass="16179">MISNIPCRSRFEALAEDDETPRVLDTITDDISKEATHCTPKLVPVSLSMHPATEPSNALILQRIEEVRSLVLQLAKCFRESLVCGCKCNHRDEEADIGRTMPDPILSTQLAQGGQVADHQKEKTYRVGSDGNVIRPESNTTQASQY</sequence>
<accession>A0AAV7SNC9</accession>